<accession>A0A1S8TWS0</accession>
<dbReference type="EMBL" id="LZZM01000026">
    <property type="protein sequence ID" value="OOM82160.1"/>
    <property type="molecule type" value="Genomic_DNA"/>
</dbReference>
<evidence type="ECO:0000256" key="3">
    <source>
        <dbReference type="SAM" id="SignalP"/>
    </source>
</evidence>
<gene>
    <name evidence="4" type="primary">toxA_1</name>
    <name evidence="4" type="ORF">CLPUN_04800</name>
</gene>
<dbReference type="RefSeq" id="WP_077845780.1">
    <property type="nucleotide sequence ID" value="NZ_LZZM01000026.1"/>
</dbReference>
<dbReference type="InterPro" id="IPR052595">
    <property type="entry name" value="LRRC69/RLP"/>
</dbReference>
<dbReference type="Proteomes" id="UP000190890">
    <property type="component" value="Unassembled WGS sequence"/>
</dbReference>
<dbReference type="Pfam" id="PF19127">
    <property type="entry name" value="Choline_bind_3"/>
    <property type="match status" value="1"/>
</dbReference>
<evidence type="ECO:0000256" key="2">
    <source>
        <dbReference type="PROSITE-ProRule" id="PRU00591"/>
    </source>
</evidence>
<dbReference type="STRING" id="29367.CLPUN_04800"/>
<dbReference type="InterPro" id="IPR032675">
    <property type="entry name" value="LRR_dom_sf"/>
</dbReference>
<protein>
    <submittedName>
        <fullName evidence="4">Toxin A</fullName>
    </submittedName>
</protein>
<keyword evidence="3" id="KW-0732">Signal</keyword>
<evidence type="ECO:0000313" key="5">
    <source>
        <dbReference type="Proteomes" id="UP000190890"/>
    </source>
</evidence>
<dbReference type="SUPFAM" id="SSF52058">
    <property type="entry name" value="L domain-like"/>
    <property type="match status" value="1"/>
</dbReference>
<dbReference type="Gene3D" id="3.90.1720.10">
    <property type="entry name" value="endopeptidase domain like (from Nostoc punctiforme)"/>
    <property type="match status" value="1"/>
</dbReference>
<evidence type="ECO:0000313" key="4">
    <source>
        <dbReference type="EMBL" id="OOM82160.1"/>
    </source>
</evidence>
<comment type="caution">
    <text evidence="4">The sequence shown here is derived from an EMBL/GenBank/DDBJ whole genome shotgun (WGS) entry which is preliminary data.</text>
</comment>
<dbReference type="InterPro" id="IPR018337">
    <property type="entry name" value="Cell_wall/Cho-bd_repeat"/>
</dbReference>
<feature type="repeat" description="Cell wall-binding" evidence="2">
    <location>
        <begin position="225"/>
        <end position="244"/>
    </location>
</feature>
<dbReference type="Gene3D" id="3.80.10.10">
    <property type="entry name" value="Ribonuclease Inhibitor"/>
    <property type="match status" value="1"/>
</dbReference>
<proteinExistence type="predicted"/>
<dbReference type="Pfam" id="PF01473">
    <property type="entry name" value="Choline_bind_1"/>
    <property type="match status" value="2"/>
</dbReference>
<name>A0A1S8TWS0_9CLOT</name>
<dbReference type="SUPFAM" id="SSF69360">
    <property type="entry name" value="Cell wall binding repeat"/>
    <property type="match status" value="1"/>
</dbReference>
<evidence type="ECO:0000256" key="1">
    <source>
        <dbReference type="ARBA" id="ARBA00022737"/>
    </source>
</evidence>
<dbReference type="OrthoDB" id="1938239at2"/>
<sequence>MQQNKLKKLAMLCIILCINSIPAVAYAKEIETTKEITKQSNVESKVQIEDNWLTKEVSSQVGKNVKNLTEQDFLNIKKIKLSYKNIKDEIPKEIKLLKNLEYLDLNYSAIEGEIPEELGDLPKLTYLDLGDNKIEKLPDNIKQKAANGNYTYCDFEENKFTLSEGWYLLKSKWCYLDRNGERIKGTKKINGKEYEFTDDGNVREGWESDKSKNWYYYDREKGMIKNDWKQVSGKWYYFNEDGIMQKGLQVIKGVKYYLSDNGVMLTGWVKVDNNYCYFSGSGAMQYGWLEVDNKTYYLDDSTGAMLTATEKVINGKKYKFSTDGSLLRNVWLDGYNYVQANGEAVNTYYNYSHSNANYQLFKYMTDVNNQMSVDNTAVWLHGGATDNNCVFFSSEALRRIGVNIPRSVANTYQFENELKSRGFAYSYDFSQIKPGDIVFTNNYTHVYIFMCWDKNGYAYIVDNQRTSYGNLVLHRRKVLEDTAISDRATHFFYYPS</sequence>
<feature type="signal peptide" evidence="3">
    <location>
        <begin position="1"/>
        <end position="27"/>
    </location>
</feature>
<reference evidence="4 5" key="1">
    <citation type="submission" date="2016-05" db="EMBL/GenBank/DDBJ databases">
        <title>Microbial solvent formation.</title>
        <authorList>
            <person name="Poehlein A."/>
            <person name="Montoya Solano J.D."/>
            <person name="Flitsch S."/>
            <person name="Krabben P."/>
            <person name="Duerre P."/>
            <person name="Daniel R."/>
        </authorList>
    </citation>
    <scope>NUCLEOTIDE SEQUENCE [LARGE SCALE GENOMIC DNA]</scope>
    <source>
        <strain evidence="4 5">DSM 2619</strain>
    </source>
</reference>
<dbReference type="Gene3D" id="2.10.270.10">
    <property type="entry name" value="Cholin Binding"/>
    <property type="match status" value="2"/>
</dbReference>
<keyword evidence="5" id="KW-1185">Reference proteome</keyword>
<feature type="chain" id="PRO_5012571682" evidence="3">
    <location>
        <begin position="28"/>
        <end position="496"/>
    </location>
</feature>
<keyword evidence="1" id="KW-0677">Repeat</keyword>
<dbReference type="PANTHER" id="PTHR48057">
    <property type="entry name" value="LEUCINE-RICH REPEAT SERINE/THREONINE-PROTEIN KINASE 1"/>
    <property type="match status" value="1"/>
</dbReference>
<dbReference type="PROSITE" id="PS51450">
    <property type="entry name" value="LRR"/>
    <property type="match status" value="1"/>
</dbReference>
<dbReference type="PROSITE" id="PS51170">
    <property type="entry name" value="CW"/>
    <property type="match status" value="1"/>
</dbReference>
<dbReference type="InterPro" id="IPR001611">
    <property type="entry name" value="Leu-rich_rpt"/>
</dbReference>
<dbReference type="PANTHER" id="PTHR48057:SF19">
    <property type="entry name" value="LEUCINE-RICH REPEAT-CONTAINING N-TERMINAL PLANT-TYPE DOMAIN-CONTAINING PROTEIN"/>
    <property type="match status" value="1"/>
</dbReference>
<dbReference type="AlphaFoldDB" id="A0A1S8TWS0"/>
<dbReference type="Pfam" id="PF13855">
    <property type="entry name" value="LRR_8"/>
    <property type="match status" value="1"/>
</dbReference>
<organism evidence="4 5">
    <name type="scientific">Clostridium puniceum</name>
    <dbReference type="NCBI Taxonomy" id="29367"/>
    <lineage>
        <taxon>Bacteria</taxon>
        <taxon>Bacillati</taxon>
        <taxon>Bacillota</taxon>
        <taxon>Clostridia</taxon>
        <taxon>Eubacteriales</taxon>
        <taxon>Clostridiaceae</taxon>
        <taxon>Clostridium</taxon>
    </lineage>
</organism>